<feature type="domain" description="UBC core" evidence="14">
    <location>
        <begin position="29"/>
        <end position="177"/>
    </location>
</feature>
<comment type="catalytic activity">
    <reaction evidence="6">
        <text>[E1 NEDD8-activating enzyme]-S-[NEDD8 protein]-yl-L-cysteine + [E2 NEDD8-conjugating enzyme]-L-cysteine = [E1 NEDD8-activating enzyme]-L-cysteine + [E2 NEDD8-conjugating enzyme]-S-[NEDD8-protein]-yl-L-cysteine.</text>
        <dbReference type="EC" id="2.3.2.34"/>
    </reaction>
</comment>
<dbReference type="SMART" id="SM00212">
    <property type="entry name" value="UBCc"/>
    <property type="match status" value="1"/>
</dbReference>
<evidence type="ECO:0000256" key="5">
    <source>
        <dbReference type="ARBA" id="ARBA00022840"/>
    </source>
</evidence>
<gene>
    <name evidence="15" type="ORF">KASA_0N03553G</name>
</gene>
<proteinExistence type="inferred from homology"/>
<evidence type="ECO:0000256" key="7">
    <source>
        <dbReference type="ARBA" id="ARBA00044047"/>
    </source>
</evidence>
<evidence type="ECO:0000256" key="10">
    <source>
        <dbReference type="ARBA" id="ARBA00044279"/>
    </source>
</evidence>
<keyword evidence="3 13" id="KW-0547">Nucleotide-binding</keyword>
<evidence type="ECO:0000256" key="2">
    <source>
        <dbReference type="ARBA" id="ARBA00022679"/>
    </source>
</evidence>
<comment type="similarity">
    <text evidence="13">Belongs to the ubiquitin-conjugating enzyme family.</text>
</comment>
<dbReference type="PROSITE" id="PS00183">
    <property type="entry name" value="UBC_1"/>
    <property type="match status" value="1"/>
</dbReference>
<accession>A0A1X7R3Y9</accession>
<reference evidence="15 16" key="1">
    <citation type="submission" date="2017-04" db="EMBL/GenBank/DDBJ databases">
        <authorList>
            <person name="Afonso C.L."/>
            <person name="Miller P.J."/>
            <person name="Scott M.A."/>
            <person name="Spackman E."/>
            <person name="Goraichik I."/>
            <person name="Dimitrov K.M."/>
            <person name="Suarez D.L."/>
            <person name="Swayne D.E."/>
        </authorList>
    </citation>
    <scope>NUCLEOTIDE SEQUENCE [LARGE SCALE GENOMIC DNA]</scope>
</reference>
<evidence type="ECO:0000313" key="16">
    <source>
        <dbReference type="Proteomes" id="UP000196158"/>
    </source>
</evidence>
<keyword evidence="4 13" id="KW-0833">Ubl conjugation pathway</keyword>
<dbReference type="CDD" id="cd23794">
    <property type="entry name" value="UBCc_UBE2F_UBE2M"/>
    <property type="match status" value="1"/>
</dbReference>
<dbReference type="GO" id="GO:0061654">
    <property type="term" value="F:NEDD8 conjugating enzyme activity"/>
    <property type="evidence" value="ECO:0007669"/>
    <property type="project" value="UniProtKB-EC"/>
</dbReference>
<sequence length="186" mass="21366">MLKLRQLQKKKQEELARTNLLKTTDLLPASRIRLQRDLETLDLPPCVELQIINPVNGMNEHPLIQLKITPDENMYKDGHFLFNIEFGDNYPIEAPKVKCLNKIYHPNINVSGNICLNILREDWSPALDLQTVVIGLLFLFLEPNPKDPLNKIAADQLISNKELFIQKVRSAMSGGYVDNEIFDYVL</sequence>
<comment type="pathway">
    <text evidence="1">Protein modification; protein neddylation.</text>
</comment>
<dbReference type="PANTHER" id="PTHR24068">
    <property type="entry name" value="UBIQUITIN-CONJUGATING ENZYME E2"/>
    <property type="match status" value="1"/>
</dbReference>
<keyword evidence="16" id="KW-1185">Reference proteome</keyword>
<evidence type="ECO:0000256" key="8">
    <source>
        <dbReference type="ARBA" id="ARBA00044084"/>
    </source>
</evidence>
<keyword evidence="2" id="KW-0808">Transferase</keyword>
<evidence type="ECO:0000313" key="15">
    <source>
        <dbReference type="EMBL" id="SMN20387.1"/>
    </source>
</evidence>
<dbReference type="GO" id="GO:0005524">
    <property type="term" value="F:ATP binding"/>
    <property type="evidence" value="ECO:0007669"/>
    <property type="project" value="UniProtKB-UniRule"/>
</dbReference>
<dbReference type="EMBL" id="FXLY01000005">
    <property type="protein sequence ID" value="SMN20387.1"/>
    <property type="molecule type" value="Genomic_DNA"/>
</dbReference>
<dbReference type="Gene3D" id="3.10.110.10">
    <property type="entry name" value="Ubiquitin Conjugating Enzyme"/>
    <property type="match status" value="1"/>
</dbReference>
<evidence type="ECO:0000256" key="4">
    <source>
        <dbReference type="ARBA" id="ARBA00022786"/>
    </source>
</evidence>
<organism evidence="15 16">
    <name type="scientific">Maudiozyma saulgeensis</name>
    <dbReference type="NCBI Taxonomy" id="1789683"/>
    <lineage>
        <taxon>Eukaryota</taxon>
        <taxon>Fungi</taxon>
        <taxon>Dikarya</taxon>
        <taxon>Ascomycota</taxon>
        <taxon>Saccharomycotina</taxon>
        <taxon>Saccharomycetes</taxon>
        <taxon>Saccharomycetales</taxon>
        <taxon>Saccharomycetaceae</taxon>
        <taxon>Maudiozyma</taxon>
    </lineage>
</organism>
<dbReference type="PROSITE" id="PS50127">
    <property type="entry name" value="UBC_2"/>
    <property type="match status" value="1"/>
</dbReference>
<evidence type="ECO:0000256" key="13">
    <source>
        <dbReference type="RuleBase" id="RU362109"/>
    </source>
</evidence>
<dbReference type="EC" id="2.3.2.34" evidence="7"/>
<dbReference type="InterPro" id="IPR000608">
    <property type="entry name" value="UBC"/>
</dbReference>
<evidence type="ECO:0000256" key="12">
    <source>
        <dbReference type="PROSITE-ProRule" id="PRU10133"/>
    </source>
</evidence>
<dbReference type="Pfam" id="PF00179">
    <property type="entry name" value="UQ_con"/>
    <property type="match status" value="1"/>
</dbReference>
<dbReference type="SUPFAM" id="SSF54495">
    <property type="entry name" value="UBC-like"/>
    <property type="match status" value="1"/>
</dbReference>
<dbReference type="InterPro" id="IPR023313">
    <property type="entry name" value="UBQ-conjugating_AS"/>
</dbReference>
<dbReference type="FunFam" id="3.10.110.10:FF:000005">
    <property type="entry name" value="NEDD8-conjugating enzyme Ubc12"/>
    <property type="match status" value="1"/>
</dbReference>
<evidence type="ECO:0000259" key="14">
    <source>
        <dbReference type="PROSITE" id="PS50127"/>
    </source>
</evidence>
<protein>
    <recommendedName>
        <fullName evidence="9">NEDD8-conjugating enzyme UBC12</fullName>
        <ecNumber evidence="7">2.3.2.34</ecNumber>
    </recommendedName>
    <alternativeName>
        <fullName evidence="8">NEDD8-conjugating enzyme Ubc12</fullName>
    </alternativeName>
    <alternativeName>
        <fullName evidence="10">RUB1-conjugating enzyme</fullName>
    </alternativeName>
    <alternativeName>
        <fullName evidence="11">Ubiquitin carrier protein 12</fullName>
    </alternativeName>
</protein>
<dbReference type="STRING" id="1789683.A0A1X7R3Y9"/>
<dbReference type="InterPro" id="IPR016135">
    <property type="entry name" value="UBQ-conjugating_enzyme/RWD"/>
</dbReference>
<feature type="active site" description="Glycyl thioester intermediate" evidence="12">
    <location>
        <position position="115"/>
    </location>
</feature>
<keyword evidence="5 13" id="KW-0067">ATP-binding</keyword>
<evidence type="ECO:0000256" key="1">
    <source>
        <dbReference type="ARBA" id="ARBA00005032"/>
    </source>
</evidence>
<evidence type="ECO:0000256" key="11">
    <source>
        <dbReference type="ARBA" id="ARBA00044315"/>
    </source>
</evidence>
<dbReference type="OrthoDB" id="10249039at2759"/>
<dbReference type="Proteomes" id="UP000196158">
    <property type="component" value="Unassembled WGS sequence"/>
</dbReference>
<evidence type="ECO:0000256" key="3">
    <source>
        <dbReference type="ARBA" id="ARBA00022741"/>
    </source>
</evidence>
<dbReference type="AlphaFoldDB" id="A0A1X7R3Y9"/>
<name>A0A1X7R3Y9_9SACH</name>
<evidence type="ECO:0000256" key="6">
    <source>
        <dbReference type="ARBA" id="ARBA00043698"/>
    </source>
</evidence>
<evidence type="ECO:0000256" key="9">
    <source>
        <dbReference type="ARBA" id="ARBA00044092"/>
    </source>
</evidence>